<dbReference type="CDD" id="cd06170">
    <property type="entry name" value="LuxR_C_like"/>
    <property type="match status" value="1"/>
</dbReference>
<keyword evidence="3" id="KW-0805">Transcription regulation</keyword>
<dbReference type="SUPFAM" id="SSF52172">
    <property type="entry name" value="CheY-like"/>
    <property type="match status" value="1"/>
</dbReference>
<sequence length="317" mass="34066">MNAASLPGSQHLVLLVDDLPDNLKMLSDALDAAGYRVLVATDGQSALARLDYVTPDIVLLDALMPGLDGFETCRRMKAHPRAGHVPVVFMTGLAEPQHVVRGFEAGGIDYVTKPLDTGVVLARLGAHLRSHRVMAAAEDAIDAVASAVIVLDARGHAIWMTARARGWLAAYYGASADDNALPPPVQDWISGCLRKGLDSAACTLQAAGPTHVLSLRLAQRPRVGGHDELMLLLEERPLPEDPRTGLARAYHLTAREMDVLLWLSRGKTNRDISEILGISPRTANKHLEHIFVKLGVETRAAAASLATRHLHGGGRTD</sequence>
<evidence type="ECO:0000313" key="10">
    <source>
        <dbReference type="EMBL" id="SOE52166.1"/>
    </source>
</evidence>
<dbReference type="RefSeq" id="WP_067754066.1">
    <property type="nucleotide sequence ID" value="NZ_LT907988.1"/>
</dbReference>
<protein>
    <submittedName>
        <fullName evidence="9">Two-component response regulator</fullName>
    </submittedName>
</protein>
<gene>
    <name evidence="9" type="ORF">ODI_01301</name>
    <name evidence="10" type="ORF">ODI_R3966</name>
</gene>
<dbReference type="SMART" id="SM00421">
    <property type="entry name" value="HTH_LUXR"/>
    <property type="match status" value="1"/>
</dbReference>
<organism evidence="9 11">
    <name type="scientific">Orrella dioscoreae</name>
    <dbReference type="NCBI Taxonomy" id="1851544"/>
    <lineage>
        <taxon>Bacteria</taxon>
        <taxon>Pseudomonadati</taxon>
        <taxon>Pseudomonadota</taxon>
        <taxon>Betaproteobacteria</taxon>
        <taxon>Burkholderiales</taxon>
        <taxon>Alcaligenaceae</taxon>
        <taxon>Orrella</taxon>
    </lineage>
</organism>
<evidence type="ECO:0000256" key="5">
    <source>
        <dbReference type="ARBA" id="ARBA00023163"/>
    </source>
</evidence>
<dbReference type="Gene3D" id="1.10.10.10">
    <property type="entry name" value="Winged helix-like DNA-binding domain superfamily/Winged helix DNA-binding domain"/>
    <property type="match status" value="1"/>
</dbReference>
<evidence type="ECO:0000259" key="8">
    <source>
        <dbReference type="PROSITE" id="PS50110"/>
    </source>
</evidence>
<dbReference type="PANTHER" id="PTHR48111:SF1">
    <property type="entry name" value="TWO-COMPONENT RESPONSE REGULATOR ORR33"/>
    <property type="match status" value="1"/>
</dbReference>
<feature type="modified residue" description="4-aspartylphosphate" evidence="6">
    <location>
        <position position="61"/>
    </location>
</feature>
<dbReference type="GO" id="GO:0005829">
    <property type="term" value="C:cytosol"/>
    <property type="evidence" value="ECO:0007669"/>
    <property type="project" value="TreeGrafter"/>
</dbReference>
<dbReference type="STRING" id="1851544.ODI_01301"/>
<dbReference type="PROSITE" id="PS50043">
    <property type="entry name" value="HTH_LUXR_2"/>
    <property type="match status" value="1"/>
</dbReference>
<dbReference type="PANTHER" id="PTHR48111">
    <property type="entry name" value="REGULATOR OF RPOS"/>
    <property type="match status" value="1"/>
</dbReference>
<dbReference type="KEGG" id="odi:ODI_R3966"/>
<dbReference type="GO" id="GO:0032993">
    <property type="term" value="C:protein-DNA complex"/>
    <property type="evidence" value="ECO:0007669"/>
    <property type="project" value="TreeGrafter"/>
</dbReference>
<dbReference type="InterPro" id="IPR016032">
    <property type="entry name" value="Sig_transdc_resp-reg_C-effctor"/>
</dbReference>
<keyword evidence="2" id="KW-0902">Two-component regulatory system</keyword>
<dbReference type="SUPFAM" id="SSF46894">
    <property type="entry name" value="C-terminal effector domain of the bipartite response regulators"/>
    <property type="match status" value="1"/>
</dbReference>
<keyword evidence="4" id="KW-0238">DNA-binding</keyword>
<reference evidence="9 11" key="1">
    <citation type="submission" date="2016-06" db="EMBL/GenBank/DDBJ databases">
        <authorList>
            <person name="Kjaerup R.B."/>
            <person name="Dalgaard T.S."/>
            <person name="Juul-Madsen H.R."/>
        </authorList>
    </citation>
    <scope>NUCLEOTIDE SEQUENCE [LARGE SCALE GENOMIC DNA]</scope>
    <source>
        <strain evidence="9">Orrdi1</strain>
    </source>
</reference>
<dbReference type="SMART" id="SM00448">
    <property type="entry name" value="REC"/>
    <property type="match status" value="1"/>
</dbReference>
<dbReference type="Gene3D" id="3.40.50.2300">
    <property type="match status" value="1"/>
</dbReference>
<name>A0A1C3K2L3_9BURK</name>
<proteinExistence type="predicted"/>
<dbReference type="InterPro" id="IPR039420">
    <property type="entry name" value="WalR-like"/>
</dbReference>
<dbReference type="PRINTS" id="PR00038">
    <property type="entry name" value="HTHLUXR"/>
</dbReference>
<feature type="domain" description="HTH luxR-type" evidence="7">
    <location>
        <begin position="245"/>
        <end position="310"/>
    </location>
</feature>
<dbReference type="InterPro" id="IPR036388">
    <property type="entry name" value="WH-like_DNA-bd_sf"/>
</dbReference>
<evidence type="ECO:0000256" key="4">
    <source>
        <dbReference type="ARBA" id="ARBA00023125"/>
    </source>
</evidence>
<evidence type="ECO:0000313" key="9">
    <source>
        <dbReference type="EMBL" id="SBT25674.1"/>
    </source>
</evidence>
<dbReference type="Proteomes" id="UP000078558">
    <property type="component" value="Chromosome I"/>
</dbReference>
<dbReference type="GO" id="GO:0006355">
    <property type="term" value="P:regulation of DNA-templated transcription"/>
    <property type="evidence" value="ECO:0007669"/>
    <property type="project" value="InterPro"/>
</dbReference>
<evidence type="ECO:0000313" key="11">
    <source>
        <dbReference type="Proteomes" id="UP000078558"/>
    </source>
</evidence>
<dbReference type="PROSITE" id="PS50110">
    <property type="entry name" value="RESPONSE_REGULATORY"/>
    <property type="match status" value="1"/>
</dbReference>
<dbReference type="GO" id="GO:0000156">
    <property type="term" value="F:phosphorelay response regulator activity"/>
    <property type="evidence" value="ECO:0007669"/>
    <property type="project" value="TreeGrafter"/>
</dbReference>
<dbReference type="Pfam" id="PF00072">
    <property type="entry name" value="Response_reg"/>
    <property type="match status" value="1"/>
</dbReference>
<dbReference type="InterPro" id="IPR001789">
    <property type="entry name" value="Sig_transdc_resp-reg_receiver"/>
</dbReference>
<keyword evidence="1 6" id="KW-0597">Phosphoprotein</keyword>
<dbReference type="GO" id="GO:0000976">
    <property type="term" value="F:transcription cis-regulatory region binding"/>
    <property type="evidence" value="ECO:0007669"/>
    <property type="project" value="TreeGrafter"/>
</dbReference>
<accession>A0A1C3K2L3</accession>
<dbReference type="Pfam" id="PF00196">
    <property type="entry name" value="GerE"/>
    <property type="match status" value="1"/>
</dbReference>
<evidence type="ECO:0000259" key="7">
    <source>
        <dbReference type="PROSITE" id="PS50043"/>
    </source>
</evidence>
<keyword evidence="11" id="KW-1185">Reference proteome</keyword>
<dbReference type="EMBL" id="FLRC01000022">
    <property type="protein sequence ID" value="SBT25674.1"/>
    <property type="molecule type" value="Genomic_DNA"/>
</dbReference>
<evidence type="ECO:0000256" key="1">
    <source>
        <dbReference type="ARBA" id="ARBA00022553"/>
    </source>
</evidence>
<evidence type="ECO:0000256" key="2">
    <source>
        <dbReference type="ARBA" id="ARBA00023012"/>
    </source>
</evidence>
<feature type="domain" description="Response regulatory" evidence="8">
    <location>
        <begin position="12"/>
        <end position="128"/>
    </location>
</feature>
<dbReference type="AlphaFoldDB" id="A0A1C3K2L3"/>
<evidence type="ECO:0000256" key="3">
    <source>
        <dbReference type="ARBA" id="ARBA00023015"/>
    </source>
</evidence>
<keyword evidence="5" id="KW-0804">Transcription</keyword>
<dbReference type="CDD" id="cd19920">
    <property type="entry name" value="REC_PA4781-like"/>
    <property type="match status" value="1"/>
</dbReference>
<evidence type="ECO:0000256" key="6">
    <source>
        <dbReference type="PROSITE-ProRule" id="PRU00169"/>
    </source>
</evidence>
<dbReference type="InterPro" id="IPR011006">
    <property type="entry name" value="CheY-like_superfamily"/>
</dbReference>
<dbReference type="OrthoDB" id="8874570at2"/>
<reference evidence="10 11" key="2">
    <citation type="submission" date="2017-08" db="EMBL/GenBank/DDBJ databases">
        <authorList>
            <person name="de Groot N.N."/>
        </authorList>
    </citation>
    <scope>NUCLEOTIDE SEQUENCE [LARGE SCALE GENOMIC DNA]</scope>
    <source>
        <strain evidence="10">Orrdi1</strain>
    </source>
</reference>
<dbReference type="EMBL" id="LT907988">
    <property type="protein sequence ID" value="SOE52166.1"/>
    <property type="molecule type" value="Genomic_DNA"/>
</dbReference>
<dbReference type="InterPro" id="IPR000792">
    <property type="entry name" value="Tscrpt_reg_LuxR_C"/>
</dbReference>